<evidence type="ECO:0000259" key="3">
    <source>
        <dbReference type="Pfam" id="PF04389"/>
    </source>
</evidence>
<gene>
    <name evidence="5" type="ORF">QNH39_06385</name>
</gene>
<dbReference type="Proteomes" id="UP001178288">
    <property type="component" value="Chromosome"/>
</dbReference>
<evidence type="ECO:0000256" key="1">
    <source>
        <dbReference type="SAM" id="SignalP"/>
    </source>
</evidence>
<protein>
    <submittedName>
        <fullName evidence="5">M28 family peptidase</fullName>
    </submittedName>
</protein>
<dbReference type="InterPro" id="IPR054470">
    <property type="entry name" value="FIMAH_dom"/>
</dbReference>
<dbReference type="SUPFAM" id="SSF52025">
    <property type="entry name" value="PA domain"/>
    <property type="match status" value="1"/>
</dbReference>
<dbReference type="Pfam" id="PF02225">
    <property type="entry name" value="PA"/>
    <property type="match status" value="1"/>
</dbReference>
<dbReference type="RefSeq" id="WP_066083679.1">
    <property type="nucleotide sequence ID" value="NZ_CP126114.1"/>
</dbReference>
<dbReference type="PANTHER" id="PTHR12147">
    <property type="entry name" value="METALLOPEPTIDASE M28 FAMILY MEMBER"/>
    <property type="match status" value="1"/>
</dbReference>
<dbReference type="GO" id="GO:0008235">
    <property type="term" value="F:metalloexopeptidase activity"/>
    <property type="evidence" value="ECO:0007669"/>
    <property type="project" value="InterPro"/>
</dbReference>
<name>A0AA95SDU3_9BACI</name>
<feature type="domain" description="Peptidase M28" evidence="3">
    <location>
        <begin position="327"/>
        <end position="528"/>
    </location>
</feature>
<dbReference type="EMBL" id="CP126114">
    <property type="protein sequence ID" value="WHY87478.1"/>
    <property type="molecule type" value="Genomic_DNA"/>
</dbReference>
<reference evidence="5" key="1">
    <citation type="submission" date="2023-05" db="EMBL/GenBank/DDBJ databases">
        <title>Comparative genomics of Bacillaceae isolates and their secondary metabolite potential.</title>
        <authorList>
            <person name="Song L."/>
            <person name="Nielsen L.J."/>
            <person name="Mohite O."/>
            <person name="Xu X."/>
            <person name="Weber T."/>
            <person name="Kovacs A.T."/>
        </authorList>
    </citation>
    <scope>NUCLEOTIDE SEQUENCE</scope>
    <source>
        <strain evidence="5">XLM17</strain>
    </source>
</reference>
<evidence type="ECO:0000313" key="5">
    <source>
        <dbReference type="EMBL" id="WHY87478.1"/>
    </source>
</evidence>
<organism evidence="5 6">
    <name type="scientific">Neobacillus novalis</name>
    <dbReference type="NCBI Taxonomy" id="220687"/>
    <lineage>
        <taxon>Bacteria</taxon>
        <taxon>Bacillati</taxon>
        <taxon>Bacillota</taxon>
        <taxon>Bacilli</taxon>
        <taxon>Bacillales</taxon>
        <taxon>Bacillaceae</taxon>
        <taxon>Neobacillus</taxon>
    </lineage>
</organism>
<dbReference type="AlphaFoldDB" id="A0AA95SDU3"/>
<dbReference type="Gene3D" id="3.50.30.30">
    <property type="match status" value="1"/>
</dbReference>
<feature type="chain" id="PRO_5041710552" evidence="1">
    <location>
        <begin position="31"/>
        <end position="552"/>
    </location>
</feature>
<sequence length="552" mass="59912">MKRFGLKKVFSIAIIIAFLLGTNLMGDATAAGNRIFNDMPHTGNVFADMEKQIDYFKEDGDIRDDITVRSLKMHLSGVNLFQKQGQTDKVLKQMESFKRLLDNQKSNGAISGIAFDVLNTYTQYAIGKINGPFNSDNVMQHIKHLSVDIGPREAGSAAERAGAEYIESVLKSYGYETTIEEAPRSNRTELLLKVLSDNNKIIPLKAVSNAPQTTGDGITGNLYSAGTGQPGDFTSAASGKIALIQNGGITAGDKAKNAMAAGAIGVLIYDNQDRFTLPTVSLGTVRPNIPVGTITKKDGEAFVSQLSKGNVQVQLSIKTLTNQKTVNVIAVKKPKGVENPEIYYVGSHLDSVPFAPGANDNASGTSTLMELARIFKDYNGDKELRFAAFGGEELGFVGSKYHIGNLSQDEVKRTKVQFQMDMTGTAWVPASQLFINTVDGKTNLVTQSTHQAAEKLDINKNLLPVHMLSRSDHVPFHEKGVPSALFIWMEPGTPPGGANIEPYYHSLEDKIEHVSPERIQLTGDVVFKAISDLIGFQKNSSKNEVAPLKKAS</sequence>
<dbReference type="KEGG" id="nnv:QNH39_06385"/>
<dbReference type="InterPro" id="IPR046450">
    <property type="entry name" value="PA_dom_sf"/>
</dbReference>
<keyword evidence="6" id="KW-1185">Reference proteome</keyword>
<dbReference type="InterPro" id="IPR007484">
    <property type="entry name" value="Peptidase_M28"/>
</dbReference>
<accession>A0AA95SDU3</accession>
<dbReference type="InterPro" id="IPR045175">
    <property type="entry name" value="M28_fam"/>
</dbReference>
<evidence type="ECO:0000259" key="2">
    <source>
        <dbReference type="Pfam" id="PF02225"/>
    </source>
</evidence>
<dbReference type="PANTHER" id="PTHR12147:SF26">
    <property type="entry name" value="PEPTIDASE M28 DOMAIN-CONTAINING PROTEIN"/>
    <property type="match status" value="1"/>
</dbReference>
<proteinExistence type="predicted"/>
<feature type="signal peptide" evidence="1">
    <location>
        <begin position="1"/>
        <end position="30"/>
    </location>
</feature>
<evidence type="ECO:0000259" key="4">
    <source>
        <dbReference type="Pfam" id="PF22888"/>
    </source>
</evidence>
<evidence type="ECO:0000313" key="6">
    <source>
        <dbReference type="Proteomes" id="UP001178288"/>
    </source>
</evidence>
<dbReference type="Pfam" id="PF22888">
    <property type="entry name" value="FIMAH"/>
    <property type="match status" value="1"/>
</dbReference>
<feature type="domain" description="PA" evidence="2">
    <location>
        <begin position="219"/>
        <end position="301"/>
    </location>
</feature>
<dbReference type="Gene3D" id="3.40.630.10">
    <property type="entry name" value="Zn peptidases"/>
    <property type="match status" value="1"/>
</dbReference>
<keyword evidence="1" id="KW-0732">Signal</keyword>
<dbReference type="InterPro" id="IPR003137">
    <property type="entry name" value="PA_domain"/>
</dbReference>
<dbReference type="SUPFAM" id="SSF53187">
    <property type="entry name" value="Zn-dependent exopeptidases"/>
    <property type="match status" value="1"/>
</dbReference>
<dbReference type="GO" id="GO:0006508">
    <property type="term" value="P:proteolysis"/>
    <property type="evidence" value="ECO:0007669"/>
    <property type="project" value="InterPro"/>
</dbReference>
<dbReference type="Pfam" id="PF04389">
    <property type="entry name" value="Peptidase_M28"/>
    <property type="match status" value="1"/>
</dbReference>
<feature type="domain" description="FIMAH" evidence="4">
    <location>
        <begin position="46"/>
        <end position="126"/>
    </location>
</feature>